<dbReference type="InterPro" id="IPR016047">
    <property type="entry name" value="M23ase_b-sheet_dom"/>
</dbReference>
<accession>A0A933IAV3</accession>
<feature type="domain" description="M23ase beta-sheet core" evidence="3">
    <location>
        <begin position="202"/>
        <end position="297"/>
    </location>
</feature>
<evidence type="ECO:0000256" key="2">
    <source>
        <dbReference type="SAM" id="Phobius"/>
    </source>
</evidence>
<feature type="transmembrane region" description="Helical" evidence="2">
    <location>
        <begin position="29"/>
        <end position="53"/>
    </location>
</feature>
<dbReference type="SUPFAM" id="SSF51261">
    <property type="entry name" value="Duplicated hybrid motif"/>
    <property type="match status" value="1"/>
</dbReference>
<dbReference type="InterPro" id="IPR011055">
    <property type="entry name" value="Dup_hybrid_motif"/>
</dbReference>
<organism evidence="4 5">
    <name type="scientific">candidate division TA06 bacterium</name>
    <dbReference type="NCBI Taxonomy" id="2250710"/>
    <lineage>
        <taxon>Bacteria</taxon>
        <taxon>Bacteria division TA06</taxon>
    </lineage>
</organism>
<keyword evidence="2" id="KW-0472">Membrane</keyword>
<keyword evidence="2" id="KW-0812">Transmembrane</keyword>
<keyword evidence="2" id="KW-1133">Transmembrane helix</keyword>
<comment type="caution">
    <text evidence="4">The sequence shown here is derived from an EMBL/GenBank/DDBJ whole genome shotgun (WGS) entry which is preliminary data.</text>
</comment>
<name>A0A933IAV3_UNCT6</name>
<dbReference type="EMBL" id="JACQXR010000099">
    <property type="protein sequence ID" value="MBI4727050.1"/>
    <property type="molecule type" value="Genomic_DNA"/>
</dbReference>
<protein>
    <submittedName>
        <fullName evidence="4">M23 family metallopeptidase</fullName>
    </submittedName>
</protein>
<evidence type="ECO:0000256" key="1">
    <source>
        <dbReference type="ARBA" id="ARBA00022729"/>
    </source>
</evidence>
<keyword evidence="1" id="KW-0732">Signal</keyword>
<dbReference type="PANTHER" id="PTHR21666:SF289">
    <property type="entry name" value="L-ALA--D-GLU ENDOPEPTIDASE"/>
    <property type="match status" value="1"/>
</dbReference>
<evidence type="ECO:0000313" key="5">
    <source>
        <dbReference type="Proteomes" id="UP000736328"/>
    </source>
</evidence>
<gene>
    <name evidence="4" type="ORF">HY768_07485</name>
</gene>
<dbReference type="AlphaFoldDB" id="A0A933IAV3"/>
<dbReference type="Gene3D" id="2.70.70.10">
    <property type="entry name" value="Glucose Permease (Domain IIA)"/>
    <property type="match status" value="1"/>
</dbReference>
<dbReference type="Proteomes" id="UP000736328">
    <property type="component" value="Unassembled WGS sequence"/>
</dbReference>
<sequence length="307" mass="33423">MAIKDKTYLTLIIVPHQSDRTVTLRLPTWLAKTLAACVVFMLLGLVGVTTGYVGKFVDASLLQTLKLENRILRDKISEFGTTLDGLQGQINDFVNFDSKVRMMSGLPPIDPDVRRVGVGGFTPAPLPDGITPGTAASLQTVQQDLEKLDREARLQLESFEAIVSALNEKQEMWDHLPSIQPTPGWIISAFGVRRDPLAGDLRMHEGIDIAGPDGAIIAAPAAGTVKFVGYRNNYGLCLELDHGYGITTRYAHCSMVKVSVGQKVNRGQVVALVGQTGRVTGPHLHYEVSVNGQPKDPTTYILSARMF</sequence>
<evidence type="ECO:0000259" key="3">
    <source>
        <dbReference type="Pfam" id="PF01551"/>
    </source>
</evidence>
<dbReference type="InterPro" id="IPR050570">
    <property type="entry name" value="Cell_wall_metabolism_enzyme"/>
</dbReference>
<dbReference type="Pfam" id="PF01551">
    <property type="entry name" value="Peptidase_M23"/>
    <property type="match status" value="1"/>
</dbReference>
<evidence type="ECO:0000313" key="4">
    <source>
        <dbReference type="EMBL" id="MBI4727050.1"/>
    </source>
</evidence>
<dbReference type="CDD" id="cd12797">
    <property type="entry name" value="M23_peptidase"/>
    <property type="match status" value="1"/>
</dbReference>
<dbReference type="FunFam" id="2.70.70.10:FF:000006">
    <property type="entry name" value="M23 family peptidase"/>
    <property type="match status" value="1"/>
</dbReference>
<proteinExistence type="predicted"/>
<reference evidence="4" key="1">
    <citation type="submission" date="2020-07" db="EMBL/GenBank/DDBJ databases">
        <title>Huge and variable diversity of episymbiotic CPR bacteria and DPANN archaea in groundwater ecosystems.</title>
        <authorList>
            <person name="He C.Y."/>
            <person name="Keren R."/>
            <person name="Whittaker M."/>
            <person name="Farag I.F."/>
            <person name="Doudna J."/>
            <person name="Cate J.H.D."/>
            <person name="Banfield J.F."/>
        </authorList>
    </citation>
    <scope>NUCLEOTIDE SEQUENCE</scope>
    <source>
        <strain evidence="4">NC_groundwater_1520_Pr4_B-0.1um_53_5</strain>
    </source>
</reference>
<dbReference type="GO" id="GO:0004222">
    <property type="term" value="F:metalloendopeptidase activity"/>
    <property type="evidence" value="ECO:0007669"/>
    <property type="project" value="TreeGrafter"/>
</dbReference>
<dbReference type="PANTHER" id="PTHR21666">
    <property type="entry name" value="PEPTIDASE-RELATED"/>
    <property type="match status" value="1"/>
</dbReference>